<accession>A0AAJ1Q7I0</accession>
<dbReference type="Proteomes" id="UP001229251">
    <property type="component" value="Unassembled WGS sequence"/>
</dbReference>
<evidence type="ECO:0000313" key="2">
    <source>
        <dbReference type="Proteomes" id="UP001229251"/>
    </source>
</evidence>
<reference evidence="1" key="1">
    <citation type="submission" date="2023-05" db="EMBL/GenBank/DDBJ databases">
        <title>Cataloging the Phylogenetic Diversity of Human Bladder Bacteria.</title>
        <authorList>
            <person name="Du J."/>
        </authorList>
    </citation>
    <scope>NUCLEOTIDE SEQUENCE</scope>
    <source>
        <strain evidence="1">UMB1231</strain>
    </source>
</reference>
<comment type="caution">
    <text evidence="1">The sequence shown here is derived from an EMBL/GenBank/DDBJ whole genome shotgun (WGS) entry which is preliminary data.</text>
</comment>
<dbReference type="EMBL" id="JASOOE010000030">
    <property type="protein sequence ID" value="MDK7188139.1"/>
    <property type="molecule type" value="Genomic_DNA"/>
</dbReference>
<evidence type="ECO:0000313" key="1">
    <source>
        <dbReference type="EMBL" id="MDK7188139.1"/>
    </source>
</evidence>
<organism evidence="1 2">
    <name type="scientific">Facklamia hominis</name>
    <dbReference type="NCBI Taxonomy" id="178214"/>
    <lineage>
        <taxon>Bacteria</taxon>
        <taxon>Bacillati</taxon>
        <taxon>Bacillota</taxon>
        <taxon>Bacilli</taxon>
        <taxon>Lactobacillales</taxon>
        <taxon>Aerococcaceae</taxon>
        <taxon>Facklamia</taxon>
    </lineage>
</organism>
<dbReference type="RefSeq" id="WP_285066539.1">
    <property type="nucleotide sequence ID" value="NZ_CAUPDI010000007.1"/>
</dbReference>
<protein>
    <submittedName>
        <fullName evidence="1">Uncharacterized protein</fullName>
    </submittedName>
</protein>
<dbReference type="AlphaFoldDB" id="A0AAJ1Q7I0"/>
<proteinExistence type="predicted"/>
<name>A0AAJ1Q7I0_9LACT</name>
<gene>
    <name evidence="1" type="ORF">QP433_09165</name>
</gene>
<sequence length="126" mass="15040">MRKLIYSNGKEIAKRYIGDKIVWRKKTLRKQTFYTKSTLSPNTTEIYTDYFYTEIPLRQRFEADDVKEVIFMERYKFTKDDFSKIRSGEMDNKYGVVIELKKSVSDMTGYKPFIIQGASIEVFYYG</sequence>